<evidence type="ECO:0008006" key="2">
    <source>
        <dbReference type="Google" id="ProtNLM"/>
    </source>
</evidence>
<sequence length="661" mass="76547">MHSKCIAVIGGYKAGKTSVLKNLCINHTEDLTKHGFGTILHKKETLSGLLEFVEFSIPPDTPFPYDLKIFDAIFLVIDICAYEIDEIIKITRYNPRSPIIILLNKVDAIFKYGTKRATRICKEIMQEIEEVIGNGNKSKPEITRNNLFQPEITRNNPNNPNIIFCIGSSFGFGLFCGNIWEWKEKEKNIQEAIENIQKVMEYTEMHSCDRKRIFRKLGYFNYISNGKIKNIKKISEICVNAVGILSLQKILIEIFLKVETRYNPRYQEEEMGIGGSEYMGRVWGNTGLGEIWQDKTMESTGYSAKTNKKQKKTETRYNPRYHKEATRDSENGLNTHIHHQNHIYSTIPSETTETNHLDNNLLKTKNIQNPCSATAIEVLKSEGPDRITVLLKVHNKNIKNIRYKGILFNIIKYNGNITEINRIYILDIYVDKESYDLIIKLYFDLRVISGYLPGISVTFKGVPQEMKTKIIEKIFGHFSVRINWENNGEKYFNLRISALGPISLQNLMKDMHMLMRSHNLQLEIVTPIYNRRLAVKEKIGFLLPVGGHELRIEVDSNLIYQGMHRRIEICKENKIFILVPENIAVENSELIGIFSGIVKDFHENVGEDRRIACISFFISEIRIKSGHLGLNRVLMQESIRIFRSWMTRLVYSQLSAIFKWR</sequence>
<dbReference type="HOGENOM" id="CLU_415097_0_0_1"/>
<dbReference type="AlphaFoldDB" id="H8ZBT8"/>
<dbReference type="CDD" id="cd00882">
    <property type="entry name" value="Ras_like_GTPase"/>
    <property type="match status" value="1"/>
</dbReference>
<protein>
    <recommendedName>
        <fullName evidence="2">G domain-containing protein</fullName>
    </recommendedName>
</protein>
<name>H8ZBT8_NEMA1</name>
<proteinExistence type="predicted"/>
<dbReference type="EMBL" id="JH604635">
    <property type="protein sequence ID" value="EHY65574.1"/>
    <property type="molecule type" value="Genomic_DNA"/>
</dbReference>
<accession>H8ZBT8</accession>
<reference evidence="1" key="1">
    <citation type="submission" date="2011-03" db="EMBL/GenBank/DDBJ databases">
        <title>The Genome Sequence of Nematocida sp1 strain ERTm2.</title>
        <authorList>
            <consortium name="The Broad Institute Genome Sequencing Platform"/>
            <consortium name="The Broad Institute Genome Sequencing Center for Infectious Disease"/>
            <person name="Cuomo C."/>
            <person name="Troemel E."/>
            <person name="Young S.K."/>
            <person name="Zeng Q."/>
            <person name="Gargeya S."/>
            <person name="Fitzgerald M."/>
            <person name="Haas B."/>
            <person name="Abouelleil A."/>
            <person name="Alvarado L."/>
            <person name="Arachchi H.M."/>
            <person name="Berlin A."/>
            <person name="Brown A."/>
            <person name="Chapman S.B."/>
            <person name="Chen Z."/>
            <person name="Dunbar C."/>
            <person name="Freedman E."/>
            <person name="Gearin G."/>
            <person name="Gellesch M."/>
            <person name="Goldberg J."/>
            <person name="Griggs A."/>
            <person name="Gujja S."/>
            <person name="Heilman E.R."/>
            <person name="Heiman D."/>
            <person name="Howarth C."/>
            <person name="Larson L."/>
            <person name="Lui A."/>
            <person name="MacDonald P.J.P."/>
            <person name="Mehta T."/>
            <person name="Montmayeur A."/>
            <person name="Murphy C."/>
            <person name="Neiman D."/>
            <person name="Pearson M."/>
            <person name="Priest M."/>
            <person name="Roberts A."/>
            <person name="Saif S."/>
            <person name="Shea T."/>
            <person name="Shenoy N."/>
            <person name="Sisk P."/>
            <person name="Stolte C."/>
            <person name="Sykes S."/>
            <person name="White J."/>
            <person name="Yandava C."/>
            <person name="Wortman J."/>
            <person name="Nusbaum C."/>
            <person name="Birren B."/>
        </authorList>
    </citation>
    <scope>NUCLEOTIDE SEQUENCE</scope>
    <source>
        <strain evidence="1">ERTm2</strain>
    </source>
</reference>
<evidence type="ECO:0000313" key="1">
    <source>
        <dbReference type="EMBL" id="EHY65574.1"/>
    </source>
</evidence>
<organism evidence="1">
    <name type="scientific">Nematocida ausubeli (strain ATCC PRA-371 / ERTm2)</name>
    <name type="common">Nematode killer fungus</name>
    <dbReference type="NCBI Taxonomy" id="1913371"/>
    <lineage>
        <taxon>Eukaryota</taxon>
        <taxon>Fungi</taxon>
        <taxon>Fungi incertae sedis</taxon>
        <taxon>Microsporidia</taxon>
        <taxon>Nematocida</taxon>
    </lineage>
</organism>
<dbReference type="InterPro" id="IPR027417">
    <property type="entry name" value="P-loop_NTPase"/>
</dbReference>
<dbReference type="Proteomes" id="UP000005622">
    <property type="component" value="Unassembled WGS sequence"/>
</dbReference>
<dbReference type="SUPFAM" id="SSF52540">
    <property type="entry name" value="P-loop containing nucleoside triphosphate hydrolases"/>
    <property type="match status" value="1"/>
</dbReference>
<gene>
    <name evidence="1" type="ORF">NERG_01181</name>
</gene>
<dbReference type="Gene3D" id="3.40.50.300">
    <property type="entry name" value="P-loop containing nucleotide triphosphate hydrolases"/>
    <property type="match status" value="1"/>
</dbReference>